<reference evidence="1 2" key="1">
    <citation type="submission" date="2007-10" db="EMBL/GenBank/DDBJ databases">
        <title>Complete sequence of Caldivirga maquilingensis IC-167.</title>
        <authorList>
            <consortium name="US DOE Joint Genome Institute"/>
            <person name="Copeland A."/>
            <person name="Lucas S."/>
            <person name="Lapidus A."/>
            <person name="Barry K."/>
            <person name="Glavina del Rio T."/>
            <person name="Dalin E."/>
            <person name="Tice H."/>
            <person name="Pitluck S."/>
            <person name="Saunders E."/>
            <person name="Brettin T."/>
            <person name="Bruce D."/>
            <person name="Detter J.C."/>
            <person name="Han C."/>
            <person name="Schmutz J."/>
            <person name="Larimer F."/>
            <person name="Land M."/>
            <person name="Hauser L."/>
            <person name="Kyrpides N."/>
            <person name="Ivanova N."/>
            <person name="Biddle J.F."/>
            <person name="Zhang Z."/>
            <person name="Fitz-Gibbon S.T."/>
            <person name="Lowe T.M."/>
            <person name="Saltikov C."/>
            <person name="House C.H."/>
            <person name="Richardson P."/>
        </authorList>
    </citation>
    <scope>NUCLEOTIDE SEQUENCE [LARGE SCALE GENOMIC DNA]</scope>
    <source>
        <strain evidence="2">ATCC 700844 / DSM 13496 / JCM 10307 / IC-167</strain>
    </source>
</reference>
<evidence type="ECO:0000313" key="2">
    <source>
        <dbReference type="Proteomes" id="UP000001137"/>
    </source>
</evidence>
<dbReference type="AlphaFoldDB" id="A8M9C8"/>
<dbReference type="RefSeq" id="WP_012186566.1">
    <property type="nucleotide sequence ID" value="NC_009954.1"/>
</dbReference>
<dbReference type="eggNOG" id="arCOG02671">
    <property type="taxonomic scope" value="Archaea"/>
</dbReference>
<sequence length="278" mass="31801">MYVLLVKIKFLSGFMLLPPHVIQSSGYPAPSPTTLVGALAFPYIKLMEYPELESNYSTAKYLLDQVVYASFWAPPYITHLDTVRGFTLTWQRHERLRNLSKIIVCIEKNIDCKKAEEAKDSAYGPLSMPITVYEGPAYIAYVVKDKDLVRYAYGIVRIGMKESLVAAEKMWLFDLRSIVVSNIESVETRFYVPARLVNSCNRCDTYKMPTLNPQNYSSLAIQDYVSEEDGSKVYEVFYVPRNIDNMQVKPKEGETLTLRLQADNEELMLIVPKQGVME</sequence>
<dbReference type="EMBL" id="CP000852">
    <property type="protein sequence ID" value="ABW02347.1"/>
    <property type="molecule type" value="Genomic_DNA"/>
</dbReference>
<dbReference type="GeneID" id="5708611"/>
<dbReference type="Proteomes" id="UP000001137">
    <property type="component" value="Chromosome"/>
</dbReference>
<evidence type="ECO:0008006" key="3">
    <source>
        <dbReference type="Google" id="ProtNLM"/>
    </source>
</evidence>
<gene>
    <name evidence="1" type="ordered locus">Cmaq_1523</name>
</gene>
<dbReference type="HOGENOM" id="CLU_1113920_0_0_2"/>
<dbReference type="Gene3D" id="3.30.70.3120">
    <property type="match status" value="1"/>
</dbReference>
<dbReference type="STRING" id="397948.Cmaq_1523"/>
<evidence type="ECO:0000313" key="1">
    <source>
        <dbReference type="EMBL" id="ABW02347.1"/>
    </source>
</evidence>
<dbReference type="KEGG" id="cma:Cmaq_1523"/>
<accession>A8M9C8</accession>
<keyword evidence="2" id="KW-1185">Reference proteome</keyword>
<organism evidence="1 2">
    <name type="scientific">Caldivirga maquilingensis (strain ATCC 700844 / DSM 13496 / JCM 10307 / IC-167)</name>
    <dbReference type="NCBI Taxonomy" id="397948"/>
    <lineage>
        <taxon>Archaea</taxon>
        <taxon>Thermoproteota</taxon>
        <taxon>Thermoprotei</taxon>
        <taxon>Thermoproteales</taxon>
        <taxon>Thermoproteaceae</taxon>
        <taxon>Caldivirga</taxon>
    </lineage>
</organism>
<proteinExistence type="predicted"/>
<dbReference type="InterPro" id="IPR053725">
    <property type="entry name" value="CRISPR_Cas5_sf"/>
</dbReference>
<dbReference type="OrthoDB" id="23764at2157"/>
<name>A8M9C8_CALMQ</name>
<protein>
    <recommendedName>
        <fullName evidence="3">Type I-A CRISPR-associated protein Cas5</fullName>
    </recommendedName>
</protein>